<dbReference type="EMBL" id="JACIIU010000027">
    <property type="protein sequence ID" value="MBB6262380.1"/>
    <property type="molecule type" value="Genomic_DNA"/>
</dbReference>
<keyword evidence="4" id="KW-1185">Reference proteome</keyword>
<feature type="transmembrane region" description="Helical" evidence="1">
    <location>
        <begin position="12"/>
        <end position="31"/>
    </location>
</feature>
<accession>A0A841LZZ6</accession>
<feature type="transmembrane region" description="Helical" evidence="1">
    <location>
        <begin position="114"/>
        <end position="137"/>
    </location>
</feature>
<dbReference type="InterPro" id="IPR058208">
    <property type="entry name" value="PACE"/>
</dbReference>
<name>A0A841LZZ6_9HYPH</name>
<dbReference type="Proteomes" id="UP000555393">
    <property type="component" value="Unassembled WGS sequence"/>
</dbReference>
<proteinExistence type="predicted"/>
<sequence length="147" mass="16858">MFVLSPVKRRILYVAVFEIIAIAASTALLMLLSGSDVQGSLPIATAISLIAVAWNYTYNLLFEKMEAMRQSEGRTLITRISHAFGFEFGLFVIIIPIYMAWYSVGFWKAFEMEAVLLLFFLIYTFVFTYVFDMIFSLPNYKTQAEKL</sequence>
<dbReference type="RefSeq" id="WP_184224591.1">
    <property type="nucleotide sequence ID" value="NZ_JACIIU010000027.1"/>
</dbReference>
<organism evidence="3 4">
    <name type="scientific">Paenochrobactrum gallinarii</name>
    <dbReference type="NCBI Taxonomy" id="643673"/>
    <lineage>
        <taxon>Bacteria</taxon>
        <taxon>Pseudomonadati</taxon>
        <taxon>Pseudomonadota</taxon>
        <taxon>Alphaproteobacteria</taxon>
        <taxon>Hyphomicrobiales</taxon>
        <taxon>Brucellaceae</taxon>
        <taxon>Paenochrobactrum</taxon>
    </lineage>
</organism>
<feature type="transmembrane region" description="Helical" evidence="1">
    <location>
        <begin position="83"/>
        <end position="102"/>
    </location>
</feature>
<evidence type="ECO:0000259" key="2">
    <source>
        <dbReference type="Pfam" id="PF05232"/>
    </source>
</evidence>
<feature type="domain" description="Chlorhexidine efflux transporter" evidence="2">
    <location>
        <begin position="74"/>
        <end position="136"/>
    </location>
</feature>
<reference evidence="3 4" key="1">
    <citation type="submission" date="2020-08" db="EMBL/GenBank/DDBJ databases">
        <title>Genomic Encyclopedia of Type Strains, Phase IV (KMG-IV): sequencing the most valuable type-strain genomes for metagenomic binning, comparative biology and taxonomic classification.</title>
        <authorList>
            <person name="Goeker M."/>
        </authorList>
    </citation>
    <scope>NUCLEOTIDE SEQUENCE [LARGE SCALE GENOMIC DNA]</scope>
    <source>
        <strain evidence="3 4">DSM 22336</strain>
    </source>
</reference>
<evidence type="ECO:0000256" key="1">
    <source>
        <dbReference type="SAM" id="Phobius"/>
    </source>
</evidence>
<keyword evidence="1" id="KW-1133">Transmembrane helix</keyword>
<evidence type="ECO:0000313" key="3">
    <source>
        <dbReference type="EMBL" id="MBB6262380.1"/>
    </source>
</evidence>
<protein>
    <submittedName>
        <fullName evidence="3">Putative membrane protein</fullName>
    </submittedName>
</protein>
<keyword evidence="1" id="KW-0472">Membrane</keyword>
<dbReference type="InterPro" id="IPR007896">
    <property type="entry name" value="BTP_bacteria"/>
</dbReference>
<keyword evidence="1" id="KW-0812">Transmembrane</keyword>
<evidence type="ECO:0000313" key="4">
    <source>
        <dbReference type="Proteomes" id="UP000555393"/>
    </source>
</evidence>
<dbReference type="AlphaFoldDB" id="A0A841LZZ6"/>
<feature type="domain" description="Chlorhexidine efflux transporter" evidence="2">
    <location>
        <begin position="6"/>
        <end position="67"/>
    </location>
</feature>
<feature type="transmembrane region" description="Helical" evidence="1">
    <location>
        <begin position="43"/>
        <end position="62"/>
    </location>
</feature>
<comment type="caution">
    <text evidence="3">The sequence shown here is derived from an EMBL/GenBank/DDBJ whole genome shotgun (WGS) entry which is preliminary data.</text>
</comment>
<dbReference type="Pfam" id="PF05232">
    <property type="entry name" value="BTP"/>
    <property type="match status" value="2"/>
</dbReference>
<dbReference type="NCBIfam" id="NF033664">
    <property type="entry name" value="PACE_transport"/>
    <property type="match status" value="1"/>
</dbReference>
<gene>
    <name evidence="3" type="ORF">FHS77_002954</name>
</gene>